<keyword evidence="3" id="KW-0804">Transcription</keyword>
<sequence>MPIWTFSLDTVPAAERQAVWIDTLRRLKLPVADPAALSCMTGSVSVTTTALGSEFAVVRSTAQTFGGRNADHNSAIWLAALIAGEAVLEAGGVVTTMQPGSIVVGASGVDSTLRLTTDFEMLFIKLPQLAVGPRLIIPLGQRVGLLGAQSGIQRIFHGLLANIAGTLDMLTDDQFQPIEQSIIEFLVACLASDGRIESRGGAAGARASHLKRICMRIETMLHDPELSLETVAADNGVSSRYVQKLFTGSATTFSSYLKRRRLERCYADLVSPIHAQLAISEICFRWGFTDAAHFSRAFRERFGLSPSQHRQSGGAARA</sequence>
<dbReference type="InterPro" id="IPR018060">
    <property type="entry name" value="HTH_AraC"/>
</dbReference>
<name>A0ABW4U3Y8_9SPHN</name>
<feature type="domain" description="HTH araC/xylS-type" evidence="4">
    <location>
        <begin position="211"/>
        <end position="312"/>
    </location>
</feature>
<dbReference type="InterPro" id="IPR050204">
    <property type="entry name" value="AraC_XylS_family_regulators"/>
</dbReference>
<accession>A0ABW4U3Y8</accession>
<dbReference type="InterPro" id="IPR035418">
    <property type="entry name" value="AraC-bd_2"/>
</dbReference>
<dbReference type="InterPro" id="IPR009057">
    <property type="entry name" value="Homeodomain-like_sf"/>
</dbReference>
<evidence type="ECO:0000256" key="3">
    <source>
        <dbReference type="ARBA" id="ARBA00023163"/>
    </source>
</evidence>
<gene>
    <name evidence="5" type="ORF">ACFSGX_17600</name>
</gene>
<evidence type="ECO:0000259" key="4">
    <source>
        <dbReference type="PROSITE" id="PS01124"/>
    </source>
</evidence>
<reference evidence="6" key="1">
    <citation type="journal article" date="2019" name="Int. J. Syst. Evol. Microbiol.">
        <title>The Global Catalogue of Microorganisms (GCM) 10K type strain sequencing project: providing services to taxonomists for standard genome sequencing and annotation.</title>
        <authorList>
            <consortium name="The Broad Institute Genomics Platform"/>
            <consortium name="The Broad Institute Genome Sequencing Center for Infectious Disease"/>
            <person name="Wu L."/>
            <person name="Ma J."/>
        </authorList>
    </citation>
    <scope>NUCLEOTIDE SEQUENCE [LARGE SCALE GENOMIC DNA]</scope>
    <source>
        <strain evidence="6">CGMCC 1.12702</strain>
    </source>
</reference>
<dbReference type="RefSeq" id="WP_380931608.1">
    <property type="nucleotide sequence ID" value="NZ_JBHUGS010000005.1"/>
</dbReference>
<dbReference type="Gene3D" id="1.10.10.60">
    <property type="entry name" value="Homeodomain-like"/>
    <property type="match status" value="1"/>
</dbReference>
<dbReference type="PROSITE" id="PS01124">
    <property type="entry name" value="HTH_ARAC_FAMILY_2"/>
    <property type="match status" value="1"/>
</dbReference>
<keyword evidence="2" id="KW-0238">DNA-binding</keyword>
<dbReference type="SUPFAM" id="SSF46689">
    <property type="entry name" value="Homeodomain-like"/>
    <property type="match status" value="1"/>
</dbReference>
<dbReference type="InterPro" id="IPR020449">
    <property type="entry name" value="Tscrpt_reg_AraC-type_HTH"/>
</dbReference>
<dbReference type="SMART" id="SM00342">
    <property type="entry name" value="HTH_ARAC"/>
    <property type="match status" value="1"/>
</dbReference>
<dbReference type="PANTHER" id="PTHR46796">
    <property type="entry name" value="HTH-TYPE TRANSCRIPTIONAL ACTIVATOR RHAS-RELATED"/>
    <property type="match status" value="1"/>
</dbReference>
<dbReference type="PRINTS" id="PR00032">
    <property type="entry name" value="HTHARAC"/>
</dbReference>
<dbReference type="Pfam" id="PF14525">
    <property type="entry name" value="AraC_binding_2"/>
    <property type="match status" value="1"/>
</dbReference>
<dbReference type="Proteomes" id="UP001597400">
    <property type="component" value="Unassembled WGS sequence"/>
</dbReference>
<keyword evidence="1" id="KW-0805">Transcription regulation</keyword>
<evidence type="ECO:0000313" key="5">
    <source>
        <dbReference type="EMBL" id="MFD1952597.1"/>
    </source>
</evidence>
<keyword evidence="6" id="KW-1185">Reference proteome</keyword>
<comment type="caution">
    <text evidence="5">The sequence shown here is derived from an EMBL/GenBank/DDBJ whole genome shotgun (WGS) entry which is preliminary data.</text>
</comment>
<protein>
    <submittedName>
        <fullName evidence="5">Helix-turn-helix domain-containing protein</fullName>
    </submittedName>
</protein>
<evidence type="ECO:0000256" key="2">
    <source>
        <dbReference type="ARBA" id="ARBA00023125"/>
    </source>
</evidence>
<dbReference type="Pfam" id="PF12833">
    <property type="entry name" value="HTH_18"/>
    <property type="match status" value="1"/>
</dbReference>
<dbReference type="EMBL" id="JBHUGS010000005">
    <property type="protein sequence ID" value="MFD1952597.1"/>
    <property type="molecule type" value="Genomic_DNA"/>
</dbReference>
<dbReference type="PANTHER" id="PTHR46796:SF6">
    <property type="entry name" value="ARAC SUBFAMILY"/>
    <property type="match status" value="1"/>
</dbReference>
<evidence type="ECO:0000313" key="6">
    <source>
        <dbReference type="Proteomes" id="UP001597400"/>
    </source>
</evidence>
<evidence type="ECO:0000256" key="1">
    <source>
        <dbReference type="ARBA" id="ARBA00023015"/>
    </source>
</evidence>
<proteinExistence type="predicted"/>
<organism evidence="5 6">
    <name type="scientific">Sphingomonas arantia</name>
    <dbReference type="NCBI Taxonomy" id="1460676"/>
    <lineage>
        <taxon>Bacteria</taxon>
        <taxon>Pseudomonadati</taxon>
        <taxon>Pseudomonadota</taxon>
        <taxon>Alphaproteobacteria</taxon>
        <taxon>Sphingomonadales</taxon>
        <taxon>Sphingomonadaceae</taxon>
        <taxon>Sphingomonas</taxon>
    </lineage>
</organism>